<dbReference type="EMBL" id="WHPF01000017">
    <property type="protein sequence ID" value="NNV57684.1"/>
    <property type="molecule type" value="Genomic_DNA"/>
</dbReference>
<name>A0A8J8FMP1_9BACT</name>
<protein>
    <submittedName>
        <fullName evidence="1">Uncharacterized protein</fullName>
    </submittedName>
</protein>
<keyword evidence="2" id="KW-1185">Reference proteome</keyword>
<dbReference type="Proteomes" id="UP000598971">
    <property type="component" value="Unassembled WGS sequence"/>
</dbReference>
<comment type="caution">
    <text evidence="1">The sequence shown here is derived from an EMBL/GenBank/DDBJ whole genome shotgun (WGS) entry which is preliminary data.</text>
</comment>
<organism evidence="1 2">
    <name type="scientific">Limnovirga soli</name>
    <dbReference type="NCBI Taxonomy" id="2656915"/>
    <lineage>
        <taxon>Bacteria</taxon>
        <taxon>Pseudomonadati</taxon>
        <taxon>Bacteroidota</taxon>
        <taxon>Chitinophagia</taxon>
        <taxon>Chitinophagales</taxon>
        <taxon>Chitinophagaceae</taxon>
        <taxon>Limnovirga</taxon>
    </lineage>
</organism>
<reference evidence="1" key="1">
    <citation type="submission" date="2019-10" db="EMBL/GenBank/DDBJ databases">
        <title>Draft genome sequence of Panacibacter sp. KCS-6.</title>
        <authorList>
            <person name="Yim K.J."/>
        </authorList>
    </citation>
    <scope>NUCLEOTIDE SEQUENCE</scope>
    <source>
        <strain evidence="1">KCS-6</strain>
    </source>
</reference>
<accession>A0A8J8FMP1</accession>
<sequence>MNTIETFPENSTLETMTLKDSLGTISFSIPERFDTSFYWTNHSDCGKPCDHELYRYQPKSFPIFMETGFYYDIPDIPINQFTIIHSSYFPFQDGDTSRNLVRHEHFKKRLSFDEYNGTIRSDTIEKFGGRYFSIVYLTGFDREKQKYFAKIAALTTIKNNEIEFHYDIKTKDTINLNDFYQNSIRFLRTVRMSKGV</sequence>
<evidence type="ECO:0000313" key="2">
    <source>
        <dbReference type="Proteomes" id="UP000598971"/>
    </source>
</evidence>
<gene>
    <name evidence="1" type="ORF">GD597_19605</name>
</gene>
<evidence type="ECO:0000313" key="1">
    <source>
        <dbReference type="EMBL" id="NNV57684.1"/>
    </source>
</evidence>
<dbReference type="RefSeq" id="WP_171609633.1">
    <property type="nucleotide sequence ID" value="NZ_WHPF01000017.1"/>
</dbReference>
<dbReference type="AlphaFoldDB" id="A0A8J8FMP1"/>
<proteinExistence type="predicted"/>